<gene>
    <name evidence="1" type="ORF">M9H77_13637</name>
</gene>
<evidence type="ECO:0000313" key="1">
    <source>
        <dbReference type="EMBL" id="KAI5673273.1"/>
    </source>
</evidence>
<name>A0ACC0BKZ6_CATRO</name>
<comment type="caution">
    <text evidence="1">The sequence shown here is derived from an EMBL/GenBank/DDBJ whole genome shotgun (WGS) entry which is preliminary data.</text>
</comment>
<dbReference type="EMBL" id="CM044703">
    <property type="protein sequence ID" value="KAI5673273.1"/>
    <property type="molecule type" value="Genomic_DNA"/>
</dbReference>
<keyword evidence="2" id="KW-1185">Reference proteome</keyword>
<evidence type="ECO:0000313" key="2">
    <source>
        <dbReference type="Proteomes" id="UP001060085"/>
    </source>
</evidence>
<protein>
    <submittedName>
        <fullName evidence="1">Uncharacterized protein</fullName>
    </submittedName>
</protein>
<accession>A0ACC0BKZ6</accession>
<organism evidence="1 2">
    <name type="scientific">Catharanthus roseus</name>
    <name type="common">Madagascar periwinkle</name>
    <name type="synonym">Vinca rosea</name>
    <dbReference type="NCBI Taxonomy" id="4058"/>
    <lineage>
        <taxon>Eukaryota</taxon>
        <taxon>Viridiplantae</taxon>
        <taxon>Streptophyta</taxon>
        <taxon>Embryophyta</taxon>
        <taxon>Tracheophyta</taxon>
        <taxon>Spermatophyta</taxon>
        <taxon>Magnoliopsida</taxon>
        <taxon>eudicotyledons</taxon>
        <taxon>Gunneridae</taxon>
        <taxon>Pentapetalae</taxon>
        <taxon>asterids</taxon>
        <taxon>lamiids</taxon>
        <taxon>Gentianales</taxon>
        <taxon>Apocynaceae</taxon>
        <taxon>Rauvolfioideae</taxon>
        <taxon>Vinceae</taxon>
        <taxon>Catharanthinae</taxon>
        <taxon>Catharanthus</taxon>
    </lineage>
</organism>
<sequence>MAKDVSPLEHPSMVAKSVHGPWAFDSLMDQLRQPEMSRYNYSWEGEDDDDLLAMTEEFQAKFHGWKRSADDSLYGPWMVAVTRRGGESAHGFSPGVTREGGPGPTWEYECPGLVWNQDKEVGGLWSAQARAGRSMDVPEAPSNIVSVRPPAEEMGCPGLSLGDPGLPHAQVHSADSSFPNLVDHGGQPCSRFWPPKISEVANIGGTAKLKSCGTLWMCVTWLIWVIKVRSSCGQTLGLGGSRLWNDWTVSGRVLLGIGCLNMPRSIILHGRIRIITRSFSNLYRSCREAQHWNRHVFGHIGNKKQRCKATLHGVQIRLAEGHSNRLELLEQALVEFADILKHEELLWLQKSRTRWWLNGENNKRYSHNKAISRRRHNTVYRLKNVRVEWVADSNQLKIFAR</sequence>
<proteinExistence type="predicted"/>
<reference evidence="2" key="1">
    <citation type="journal article" date="2023" name="Nat. Plants">
        <title>Single-cell RNA sequencing provides a high-resolution roadmap for understanding the multicellular compartmentation of specialized metabolism.</title>
        <authorList>
            <person name="Sun S."/>
            <person name="Shen X."/>
            <person name="Li Y."/>
            <person name="Li Y."/>
            <person name="Wang S."/>
            <person name="Li R."/>
            <person name="Zhang H."/>
            <person name="Shen G."/>
            <person name="Guo B."/>
            <person name="Wei J."/>
            <person name="Xu J."/>
            <person name="St-Pierre B."/>
            <person name="Chen S."/>
            <person name="Sun C."/>
        </authorList>
    </citation>
    <scope>NUCLEOTIDE SEQUENCE [LARGE SCALE GENOMIC DNA]</scope>
</reference>
<dbReference type="Proteomes" id="UP001060085">
    <property type="component" value="Linkage Group LG03"/>
</dbReference>